<proteinExistence type="predicted"/>
<dbReference type="Proteomes" id="UP000241472">
    <property type="component" value="Chromosome"/>
</dbReference>
<dbReference type="RefSeq" id="WP_008793474.1">
    <property type="nucleotide sequence ID" value="NZ_CABKNO010000001.1"/>
</dbReference>
<dbReference type="AlphaFoldDB" id="A0AAD0MQT5"/>
<protein>
    <submittedName>
        <fullName evidence="1">Uncharacterized protein</fullName>
    </submittedName>
</protein>
<sequence>MSTWKFDDNFGYMESREYLDQIMKEFNDLFKTDGLLLNKTSVGIRFDSFKGYDISIEAFFIKVPRLDYKIEIFRIEQPLVKEYPITVFNSIVKQNEECWDIESLKEAVERITTSRRLNDIINNLRSRVLYAY</sequence>
<name>A0AAD0MQT5_9FUSO</name>
<evidence type="ECO:0000313" key="2">
    <source>
        <dbReference type="Proteomes" id="UP000241472"/>
    </source>
</evidence>
<dbReference type="EMBL" id="CP028108">
    <property type="protein sequence ID" value="AVQ25009.1"/>
    <property type="molecule type" value="Genomic_DNA"/>
</dbReference>
<reference evidence="1 2" key="1">
    <citation type="submission" date="2018-03" db="EMBL/GenBank/DDBJ databases">
        <title>Complete Fusobacterium genomes using hybrid Minion sequencing.</title>
        <authorList>
            <person name="Slade D.J."/>
            <person name="Lahmers K."/>
        </authorList>
    </citation>
    <scope>NUCLEOTIDE SEQUENCE [LARGE SCALE GENOMIC DNA]</scope>
    <source>
        <strain evidence="1 2">2_1_31</strain>
    </source>
</reference>
<organism evidence="1 2">
    <name type="scientific">Fusobacterium periodonticum</name>
    <dbReference type="NCBI Taxonomy" id="860"/>
    <lineage>
        <taxon>Bacteria</taxon>
        <taxon>Fusobacteriati</taxon>
        <taxon>Fusobacteriota</taxon>
        <taxon>Fusobacteriia</taxon>
        <taxon>Fusobacteriales</taxon>
        <taxon>Fusobacteriaceae</taxon>
        <taxon>Fusobacterium</taxon>
    </lineage>
</organism>
<accession>A0AAD0MQT5</accession>
<gene>
    <name evidence="1" type="ORF">C4N17_04415</name>
</gene>
<evidence type="ECO:0000313" key="1">
    <source>
        <dbReference type="EMBL" id="AVQ25009.1"/>
    </source>
</evidence>
<dbReference type="KEGG" id="fpei:C4N17_04415"/>